<dbReference type="GO" id="GO:0016020">
    <property type="term" value="C:membrane"/>
    <property type="evidence" value="ECO:0007669"/>
    <property type="project" value="UniProtKB-SubCell"/>
</dbReference>
<feature type="transmembrane region" description="Helical" evidence="5">
    <location>
        <begin position="260"/>
        <end position="279"/>
    </location>
</feature>
<feature type="transmembrane region" description="Helical" evidence="5">
    <location>
        <begin position="175"/>
        <end position="194"/>
    </location>
</feature>
<feature type="transmembrane region" description="Helical" evidence="5">
    <location>
        <begin position="108"/>
        <end position="125"/>
    </location>
</feature>
<keyword evidence="7" id="KW-0436">Ligase</keyword>
<comment type="caution">
    <text evidence="7">The sequence shown here is derived from an EMBL/GenBank/DDBJ whole genome shotgun (WGS) entry which is preliminary data.</text>
</comment>
<evidence type="ECO:0000256" key="1">
    <source>
        <dbReference type="ARBA" id="ARBA00004141"/>
    </source>
</evidence>
<dbReference type="GO" id="GO:0016874">
    <property type="term" value="F:ligase activity"/>
    <property type="evidence" value="ECO:0007669"/>
    <property type="project" value="UniProtKB-KW"/>
</dbReference>
<dbReference type="EMBL" id="DVOF01000050">
    <property type="protein sequence ID" value="HIV02250.1"/>
    <property type="molecule type" value="Genomic_DNA"/>
</dbReference>
<dbReference type="InterPro" id="IPR007016">
    <property type="entry name" value="O-antigen_ligase-rel_domated"/>
</dbReference>
<accession>A0A9D1NFR4</accession>
<feature type="transmembrane region" description="Helical" evidence="5">
    <location>
        <begin position="338"/>
        <end position="355"/>
    </location>
</feature>
<feature type="transmembrane region" description="Helical" evidence="5">
    <location>
        <begin position="137"/>
        <end position="168"/>
    </location>
</feature>
<name>A0A9D1NFR4_9FIRM</name>
<comment type="subcellular location">
    <subcellularLocation>
        <location evidence="1">Membrane</location>
        <topology evidence="1">Multi-pass membrane protein</topology>
    </subcellularLocation>
</comment>
<evidence type="ECO:0000259" key="6">
    <source>
        <dbReference type="Pfam" id="PF04932"/>
    </source>
</evidence>
<evidence type="ECO:0000256" key="5">
    <source>
        <dbReference type="SAM" id="Phobius"/>
    </source>
</evidence>
<proteinExistence type="predicted"/>
<feature type="transmembrane region" description="Helical" evidence="5">
    <location>
        <begin position="72"/>
        <end position="96"/>
    </location>
</feature>
<keyword evidence="3 5" id="KW-1133">Transmembrane helix</keyword>
<sequence>CMVLLLLFGVVLLFVRTGAPLAGVLCALFCFAGFLLSGFLAGNALSASYEIMKYAFLFFPLFVADPEVKKSMLAGLAAGAVLLSVISVAGLVIPALQIGAGSLLEYENTMAVLACFGAAVTLYTAKTNPARRFFYGVLSALCIVTMLAANSIFLYACIAVALAVVLCLRYKRARYYVAGAIAAAGIGLVCLFAFGKEDLLLTSTVASRLIYWQDALGLVLQHPFGIGVYGWENMQYAVQSAPYSVKYVHNSILQLLLDGGVPAAAGFLGFAVFGVVTAVRRYRADREERSLLLIFLIVVLLLHALFDFDHAYGAYLLVLGVCVSQAVNPAARRFPAAAVALCITALLGIGALYAAPEEETDVMALTAQYQAAYEAGDYERAYGLAEELLAQAPRQQASYDAAYLSIDKLKDLGYSNKYEGALEQLRQQADEINASMNPLVKYLDRHQQIVLPAVQ</sequence>
<dbReference type="AlphaFoldDB" id="A0A9D1NFR4"/>
<evidence type="ECO:0000256" key="3">
    <source>
        <dbReference type="ARBA" id="ARBA00022989"/>
    </source>
</evidence>
<feature type="domain" description="O-antigen ligase-related" evidence="6">
    <location>
        <begin position="139"/>
        <end position="268"/>
    </location>
</feature>
<feature type="transmembrane region" description="Helical" evidence="5">
    <location>
        <begin position="291"/>
        <end position="306"/>
    </location>
</feature>
<evidence type="ECO:0000313" key="7">
    <source>
        <dbReference type="EMBL" id="HIV02250.1"/>
    </source>
</evidence>
<dbReference type="InterPro" id="IPR051533">
    <property type="entry name" value="WaaL-like"/>
</dbReference>
<organism evidence="7 8">
    <name type="scientific">Candidatus Aphodoplasma excrementigallinarum</name>
    <dbReference type="NCBI Taxonomy" id="2840673"/>
    <lineage>
        <taxon>Bacteria</taxon>
        <taxon>Bacillati</taxon>
        <taxon>Bacillota</taxon>
        <taxon>Clostridia</taxon>
        <taxon>Eubacteriales</taxon>
        <taxon>Candidatus Aphodoplasma</taxon>
    </lineage>
</organism>
<gene>
    <name evidence="7" type="ORF">IAC74_01645</name>
</gene>
<dbReference type="Proteomes" id="UP000886743">
    <property type="component" value="Unassembled WGS sequence"/>
</dbReference>
<protein>
    <submittedName>
        <fullName evidence="7">O-antigen ligase family protein</fullName>
    </submittedName>
</protein>
<feature type="non-terminal residue" evidence="7">
    <location>
        <position position="1"/>
    </location>
</feature>
<feature type="transmembrane region" description="Helical" evidence="5">
    <location>
        <begin position="312"/>
        <end position="331"/>
    </location>
</feature>
<reference evidence="7" key="1">
    <citation type="submission" date="2020-10" db="EMBL/GenBank/DDBJ databases">
        <authorList>
            <person name="Gilroy R."/>
        </authorList>
    </citation>
    <scope>NUCLEOTIDE SEQUENCE</scope>
    <source>
        <strain evidence="7">4920</strain>
    </source>
</reference>
<reference evidence="7" key="2">
    <citation type="journal article" date="2021" name="PeerJ">
        <title>Extensive microbial diversity within the chicken gut microbiome revealed by metagenomics and culture.</title>
        <authorList>
            <person name="Gilroy R."/>
            <person name="Ravi A."/>
            <person name="Getino M."/>
            <person name="Pursley I."/>
            <person name="Horton D.L."/>
            <person name="Alikhan N.F."/>
            <person name="Baker D."/>
            <person name="Gharbi K."/>
            <person name="Hall N."/>
            <person name="Watson M."/>
            <person name="Adriaenssens E.M."/>
            <person name="Foster-Nyarko E."/>
            <person name="Jarju S."/>
            <person name="Secka A."/>
            <person name="Antonio M."/>
            <person name="Oren A."/>
            <person name="Chaudhuri R.R."/>
            <person name="La Ragione R."/>
            <person name="Hildebrand F."/>
            <person name="Pallen M.J."/>
        </authorList>
    </citation>
    <scope>NUCLEOTIDE SEQUENCE</scope>
    <source>
        <strain evidence="7">4920</strain>
    </source>
</reference>
<dbReference type="Pfam" id="PF04932">
    <property type="entry name" value="Wzy_C"/>
    <property type="match status" value="1"/>
</dbReference>
<keyword evidence="2 5" id="KW-0812">Transmembrane</keyword>
<dbReference type="PANTHER" id="PTHR37422:SF21">
    <property type="entry name" value="EXOQ-LIKE PROTEIN"/>
    <property type="match status" value="1"/>
</dbReference>
<keyword evidence="4 5" id="KW-0472">Membrane</keyword>
<evidence type="ECO:0000313" key="8">
    <source>
        <dbReference type="Proteomes" id="UP000886743"/>
    </source>
</evidence>
<dbReference type="PANTHER" id="PTHR37422">
    <property type="entry name" value="TEICHURONIC ACID BIOSYNTHESIS PROTEIN TUAE"/>
    <property type="match status" value="1"/>
</dbReference>
<evidence type="ECO:0000256" key="2">
    <source>
        <dbReference type="ARBA" id="ARBA00022692"/>
    </source>
</evidence>
<evidence type="ECO:0000256" key="4">
    <source>
        <dbReference type="ARBA" id="ARBA00023136"/>
    </source>
</evidence>